<dbReference type="AlphaFoldDB" id="A0A9P8AIL6"/>
<evidence type="ECO:0000313" key="3">
    <source>
        <dbReference type="Proteomes" id="UP000790833"/>
    </source>
</evidence>
<dbReference type="GeneID" id="66118433"/>
<feature type="region of interest" description="Disordered" evidence="1">
    <location>
        <begin position="207"/>
        <end position="270"/>
    </location>
</feature>
<keyword evidence="3" id="KW-1185">Reference proteome</keyword>
<protein>
    <submittedName>
        <fullName evidence="2">Uncharacterized protein</fullName>
    </submittedName>
</protein>
<evidence type="ECO:0000256" key="1">
    <source>
        <dbReference type="SAM" id="MobiDB-lite"/>
    </source>
</evidence>
<sequence length="762" mass="86550">MEKSSREYFGAPTGSANAQGPQRTPIIRRQFDSGIESSNDTQEYSMWQRDPTVGQVPYYDDMTAHHQGAHDVDHRYSAGTNTVDGENTNYVNHFQTPDQNTITNNSQIGIRIPGAVPDQHHNNRDAIYDVHYQFSNSQYDEYEEQDTKLQQQQKHYPTPYLGIDFERNPHQFPLQYDENYKSINANRFAKLVAAAQKLPAAVHSNVQQRMPHQDLQHLHQPQPPPLPSQLQTIPVSLQHSQQQEQQQQIPIAGQNRIKQEDSGDYNQVKQGNSSFNELYASDPDHIQSTQGVPRYDDLFGLGVGEVFSDHPESEMPPPPSKLQKLLFVRDFSGLTLNVPPPNKHNRRRKKPTHMHLSFDDLLSQPMMNSLSMPQTADGIPGGVNLGLDFGNDFYALNGNVTPFMVPPLVENDNGYFPNLQSPSFYGTQQQPGEMTSYFNVPLQSSLLDLQEQEVTGAVLREKNRKVLTKQTSYNLLIQQANQAQYRSGLNNDQVPLKRKYTDSPEGYKAAISSEPQLPRMSTIKPELPQSSRHRRVQSSVMLAEKHNERIHQDSDINLSKKPIVDDSSSGKVGDQRVFMSNENLTDSDLQSVRSTDASDSAGQKIEAGTVAAGGKKRSSKGSMCTVCKKFIKRDFTRHMRIHDRVGRFQCVYPKSMCLHKTQNFNRPYDYKKHLLHIHFVFENHWGKITKLLTDKLPLTGSCLACGEMFIASDWLENHVLTTDSSRRCKHVIAPTKDNMASLMAESEEPEDFEYDEEENFPH</sequence>
<organism evidence="2 3">
    <name type="scientific">Scheffersomyces spartinae</name>
    <dbReference type="NCBI Taxonomy" id="45513"/>
    <lineage>
        <taxon>Eukaryota</taxon>
        <taxon>Fungi</taxon>
        <taxon>Dikarya</taxon>
        <taxon>Ascomycota</taxon>
        <taxon>Saccharomycotina</taxon>
        <taxon>Pichiomycetes</taxon>
        <taxon>Debaryomycetaceae</taxon>
        <taxon>Scheffersomyces</taxon>
    </lineage>
</organism>
<dbReference type="Proteomes" id="UP000790833">
    <property type="component" value="Unassembled WGS sequence"/>
</dbReference>
<proteinExistence type="predicted"/>
<feature type="compositionally biased region" description="Low complexity" evidence="1">
    <location>
        <begin position="238"/>
        <end position="248"/>
    </location>
</feature>
<gene>
    <name evidence="2" type="ORF">KQ657_005059</name>
</gene>
<dbReference type="RefSeq" id="XP_043049408.1">
    <property type="nucleotide sequence ID" value="XM_043195703.1"/>
</dbReference>
<reference evidence="2" key="1">
    <citation type="submission" date="2021-03" db="EMBL/GenBank/DDBJ databases">
        <authorList>
            <person name="Palmer J.M."/>
        </authorList>
    </citation>
    <scope>NUCLEOTIDE SEQUENCE</scope>
    <source>
        <strain evidence="2">ARV_011</strain>
    </source>
</reference>
<feature type="region of interest" description="Disordered" evidence="1">
    <location>
        <begin position="1"/>
        <end position="24"/>
    </location>
</feature>
<dbReference type="EMBL" id="JAHMUF010000009">
    <property type="protein sequence ID" value="KAG7193861.1"/>
    <property type="molecule type" value="Genomic_DNA"/>
</dbReference>
<name>A0A9P8AIL6_9ASCO</name>
<accession>A0A9P8AIL6</accession>
<dbReference type="OrthoDB" id="4091477at2759"/>
<comment type="caution">
    <text evidence="2">The sequence shown here is derived from an EMBL/GenBank/DDBJ whole genome shotgun (WGS) entry which is preliminary data.</text>
</comment>
<evidence type="ECO:0000313" key="2">
    <source>
        <dbReference type="EMBL" id="KAG7193861.1"/>
    </source>
</evidence>